<proteinExistence type="predicted"/>
<keyword evidence="2" id="KW-0732">Signal</keyword>
<feature type="compositionally biased region" description="Acidic residues" evidence="1">
    <location>
        <begin position="410"/>
        <end position="437"/>
    </location>
</feature>
<feature type="signal peptide" evidence="2">
    <location>
        <begin position="1"/>
        <end position="20"/>
    </location>
</feature>
<feature type="chain" id="PRO_5005521712" evidence="2">
    <location>
        <begin position="21"/>
        <end position="555"/>
    </location>
</feature>
<feature type="region of interest" description="Disordered" evidence="1">
    <location>
        <begin position="513"/>
        <end position="555"/>
    </location>
</feature>
<feature type="region of interest" description="Disordered" evidence="1">
    <location>
        <begin position="131"/>
        <end position="373"/>
    </location>
</feature>
<organism evidence="3">
    <name type="scientific">Bactrocera latifrons</name>
    <name type="common">Malaysian fruit fly</name>
    <name type="synonym">Chaetodacus latifrons</name>
    <dbReference type="NCBI Taxonomy" id="174628"/>
    <lineage>
        <taxon>Eukaryota</taxon>
        <taxon>Metazoa</taxon>
        <taxon>Ecdysozoa</taxon>
        <taxon>Arthropoda</taxon>
        <taxon>Hexapoda</taxon>
        <taxon>Insecta</taxon>
        <taxon>Pterygota</taxon>
        <taxon>Neoptera</taxon>
        <taxon>Endopterygota</taxon>
        <taxon>Diptera</taxon>
        <taxon>Brachycera</taxon>
        <taxon>Muscomorpha</taxon>
        <taxon>Tephritoidea</taxon>
        <taxon>Tephritidae</taxon>
        <taxon>Bactrocera</taxon>
        <taxon>Bactrocera</taxon>
    </lineage>
</organism>
<feature type="compositionally biased region" description="Basic and acidic residues" evidence="1">
    <location>
        <begin position="337"/>
        <end position="373"/>
    </location>
</feature>
<feature type="non-terminal residue" evidence="3">
    <location>
        <position position="555"/>
    </location>
</feature>
<accession>A0A0K8V3B5</accession>
<protein>
    <submittedName>
        <fullName evidence="3">Uncharacterized protein</fullName>
    </submittedName>
</protein>
<feature type="non-terminal residue" evidence="3">
    <location>
        <position position="1"/>
    </location>
</feature>
<name>A0A0K8V3B5_BACLA</name>
<feature type="compositionally biased region" description="Polar residues" evidence="1">
    <location>
        <begin position="544"/>
        <end position="555"/>
    </location>
</feature>
<evidence type="ECO:0000313" key="3">
    <source>
        <dbReference type="EMBL" id="JAI33283.1"/>
    </source>
</evidence>
<sequence>SKTVYLIFTILIVRILLSNAGNMQCNAAHGAHGAAKYQEYIEGLLKLKGKMLSHAMKMLLKKEDEEYENHGRGDGAEEEHFIDLGSHPIATPRTLHVEDFTMPPNENTTCSTTTEREIVTWAATTHSQYHNVKYGSGGRDRAEEATTRKHASDMDEATTERCVNEMKSGHGGNEHTEENRDENNTTTKHGLEDEEVGKHRHHHKDKHDEEDREEEQHSTRKHDSENEETVTERHDNKTKNQHRDEDHVEATTARKSDSEDKEPQNTTKDEHKSEDREEDTTKKKSDTEKEDESTPHRLNKTMENSEEEMVTTKEESSTKIISCTCNRGGMETTEGGNGDKDSEARKHSEHETSIERPHSKSKEPSTAKNEGDELIKKIALQLFKSHVLHRNETTTENAEEEQTGDKTTENEETEEECNESSEEESECEEESEEGEDNEVNKTCGPEEEEVSNPPPDKQESATSETRKPQDGSEVEQEKQGHNEKISAHGQTVETNTYKHHIQLLILKPLEDDYTTCGPDEEEITDQAGPHTTCGPDEEEVKEQAGQQTKNTQHNE</sequence>
<feature type="compositionally biased region" description="Basic and acidic residues" evidence="1">
    <location>
        <begin position="206"/>
        <end position="295"/>
    </location>
</feature>
<gene>
    <name evidence="3" type="ORF">c0_g1_i1</name>
</gene>
<feature type="compositionally biased region" description="Basic and acidic residues" evidence="1">
    <location>
        <begin position="138"/>
        <end position="183"/>
    </location>
</feature>
<dbReference type="EMBL" id="GDHF01019031">
    <property type="protein sequence ID" value="JAI33283.1"/>
    <property type="molecule type" value="Transcribed_RNA"/>
</dbReference>
<reference evidence="3" key="1">
    <citation type="submission" date="2015-06" db="EMBL/GenBank/DDBJ databases">
        <authorList>
            <person name="Hoefler B.C."/>
            <person name="Straight P.D."/>
        </authorList>
    </citation>
    <scope>NUCLEOTIDE SEQUENCE</scope>
</reference>
<evidence type="ECO:0000256" key="2">
    <source>
        <dbReference type="SAM" id="SignalP"/>
    </source>
</evidence>
<evidence type="ECO:0000256" key="1">
    <source>
        <dbReference type="SAM" id="MobiDB-lite"/>
    </source>
</evidence>
<feature type="compositionally biased region" description="Basic and acidic residues" evidence="1">
    <location>
        <begin position="456"/>
        <end position="486"/>
    </location>
</feature>
<feature type="region of interest" description="Disordered" evidence="1">
    <location>
        <begin position="386"/>
        <end position="494"/>
    </location>
</feature>
<dbReference type="AlphaFoldDB" id="A0A0K8V3B5"/>